<evidence type="ECO:0000313" key="2">
    <source>
        <dbReference type="Proteomes" id="UP000502331"/>
    </source>
</evidence>
<proteinExistence type="predicted"/>
<evidence type="ECO:0000313" key="1">
    <source>
        <dbReference type="EMBL" id="QIV88017.1"/>
    </source>
</evidence>
<reference evidence="1 2" key="1">
    <citation type="submission" date="2018-09" db="EMBL/GenBank/DDBJ databases">
        <title>Glutamicibacter mishrai S5-52T (LMG 29155T = KCTC 39846T).</title>
        <authorList>
            <person name="Das S.K."/>
        </authorList>
    </citation>
    <scope>NUCLEOTIDE SEQUENCE [LARGE SCALE GENOMIC DNA]</scope>
    <source>
        <strain evidence="1 2">S5-52</strain>
    </source>
</reference>
<dbReference type="AlphaFoldDB" id="A0A6H0SPV6"/>
<dbReference type="EMBL" id="CP032549">
    <property type="protein sequence ID" value="QIV88017.1"/>
    <property type="molecule type" value="Genomic_DNA"/>
</dbReference>
<evidence type="ECO:0008006" key="3">
    <source>
        <dbReference type="Google" id="ProtNLM"/>
    </source>
</evidence>
<dbReference type="PROSITE" id="PS51257">
    <property type="entry name" value="PROKAR_LIPOPROTEIN"/>
    <property type="match status" value="1"/>
</dbReference>
<keyword evidence="2" id="KW-1185">Reference proteome</keyword>
<name>A0A6H0SPV6_9MICC</name>
<dbReference type="RefSeq" id="WP_028268678.1">
    <property type="nucleotide sequence ID" value="NZ_CP032549.1"/>
</dbReference>
<dbReference type="Proteomes" id="UP000502331">
    <property type="component" value="Chromosome"/>
</dbReference>
<gene>
    <name evidence="1" type="ORF">D3791_13425</name>
</gene>
<organism evidence="1 2">
    <name type="scientific">Glutamicibacter mishrai</name>
    <dbReference type="NCBI Taxonomy" id="1775880"/>
    <lineage>
        <taxon>Bacteria</taxon>
        <taxon>Bacillati</taxon>
        <taxon>Actinomycetota</taxon>
        <taxon>Actinomycetes</taxon>
        <taxon>Micrococcales</taxon>
        <taxon>Micrococcaceae</taxon>
        <taxon>Glutamicibacter</taxon>
    </lineage>
</organism>
<accession>A0A6H0SPV6</accession>
<sequence>MGQKIGRFSLGISVMLAVSFAVTSCGSGNEPISLSDQELADVVNIVQEHGTVLESASCQVEVFRIEGSTTYGWATCAPSSEGASDTGAQVDAFPFRLDGEDLRRPDEGKNYQKDVEELFPEDLRSAINQHTTGLAK</sequence>
<protein>
    <recommendedName>
        <fullName evidence="3">Lipoprotein</fullName>
    </recommendedName>
</protein>